<sequence>MLPATASAWDGTVNDTISQIDVTDGDQLGFRIYFPNSTACGNAHNWAYLNRGDSNYQAYVAAALMAKATGTPVTVYSNVDANGYCHVRFLTLR</sequence>
<reference evidence="2" key="1">
    <citation type="submission" date="2020-01" db="EMBL/GenBank/DDBJ databases">
        <title>'Steroidobacter agaridevorans' sp. nov., agar-degrading bacteria isolated from rhizosphere soils.</title>
        <authorList>
            <person name="Ikenaga M."/>
            <person name="Kataoka M."/>
            <person name="Murouchi A."/>
            <person name="Katsuragi S."/>
            <person name="Sakai M."/>
        </authorList>
    </citation>
    <scope>NUCLEOTIDE SEQUENCE [LARGE SCALE GENOMIC DNA]</scope>
    <source>
        <strain evidence="2">YU21-B</strain>
    </source>
</reference>
<name>A0A829YMN2_9GAMM</name>
<evidence type="ECO:0000313" key="2">
    <source>
        <dbReference type="Proteomes" id="UP000445000"/>
    </source>
</evidence>
<dbReference type="RefSeq" id="WP_161816300.1">
    <property type="nucleotide sequence ID" value="NZ_BLJN01000010.1"/>
</dbReference>
<protein>
    <submittedName>
        <fullName evidence="1">Uncharacterized protein</fullName>
    </submittedName>
</protein>
<dbReference type="EMBL" id="BLJN01000010">
    <property type="protein sequence ID" value="GFE84714.1"/>
    <property type="molecule type" value="Genomic_DNA"/>
</dbReference>
<keyword evidence="2" id="KW-1185">Reference proteome</keyword>
<dbReference type="Proteomes" id="UP000445000">
    <property type="component" value="Unassembled WGS sequence"/>
</dbReference>
<organism evidence="1 2">
    <name type="scientific">Steroidobacter agaridevorans</name>
    <dbReference type="NCBI Taxonomy" id="2695856"/>
    <lineage>
        <taxon>Bacteria</taxon>
        <taxon>Pseudomonadati</taxon>
        <taxon>Pseudomonadota</taxon>
        <taxon>Gammaproteobacteria</taxon>
        <taxon>Steroidobacterales</taxon>
        <taxon>Steroidobacteraceae</taxon>
        <taxon>Steroidobacter</taxon>
    </lineage>
</organism>
<dbReference type="AlphaFoldDB" id="A0A829YMN2"/>
<comment type="caution">
    <text evidence="1">The sequence shown here is derived from an EMBL/GenBank/DDBJ whole genome shotgun (WGS) entry which is preliminary data.</text>
</comment>
<proteinExistence type="predicted"/>
<gene>
    <name evidence="1" type="ORF">GCM10011487_67140</name>
</gene>
<accession>A0A829YMN2</accession>
<evidence type="ECO:0000313" key="1">
    <source>
        <dbReference type="EMBL" id="GFE84714.1"/>
    </source>
</evidence>